<keyword evidence="1" id="KW-0732">Signal</keyword>
<reference evidence="2" key="1">
    <citation type="journal article" date="2014" name="Gen. Comp. Endocrinol.">
        <title>Characterisation of kisspeptin system genes in an ovoviviparous teleost: Sebastes schlegeli.</title>
        <authorList>
            <person name="Song H."/>
            <person name="He Y."/>
            <person name="Ma L."/>
            <person name="Zhou X."/>
            <person name="Liu X."/>
            <person name="Qi J."/>
            <person name="Zhang Q."/>
        </authorList>
    </citation>
    <scope>NUCLEOTIDE SEQUENCE</scope>
</reference>
<organism evidence="2">
    <name type="scientific">Sebastes schlegelii</name>
    <name type="common">Korean rockfish</name>
    <dbReference type="NCBI Taxonomy" id="214486"/>
    <lineage>
        <taxon>Eukaryota</taxon>
        <taxon>Metazoa</taxon>
        <taxon>Chordata</taxon>
        <taxon>Craniata</taxon>
        <taxon>Vertebrata</taxon>
        <taxon>Euteleostomi</taxon>
        <taxon>Actinopterygii</taxon>
        <taxon>Neopterygii</taxon>
        <taxon>Teleostei</taxon>
        <taxon>Neoteleostei</taxon>
        <taxon>Acanthomorphata</taxon>
        <taxon>Eupercaria</taxon>
        <taxon>Perciformes</taxon>
        <taxon>Scorpaenoidei</taxon>
        <taxon>Sebastidae</taxon>
        <taxon>Sebastinae</taxon>
        <taxon>Sebastes</taxon>
    </lineage>
</organism>
<feature type="signal peptide" evidence="1">
    <location>
        <begin position="1"/>
        <end position="20"/>
    </location>
</feature>
<proteinExistence type="predicted"/>
<evidence type="ECO:0000313" key="2">
    <source>
        <dbReference type="EMBL" id="AIZ68243.1"/>
    </source>
</evidence>
<evidence type="ECO:0000256" key="1">
    <source>
        <dbReference type="SAM" id="SignalP"/>
    </source>
</evidence>
<protein>
    <submittedName>
        <fullName evidence="2">Kisspeptin 1</fullName>
    </submittedName>
</protein>
<accession>A0A0A7LYX4</accession>
<gene>
    <name evidence="2" type="primary">kiss1</name>
</gene>
<dbReference type="EMBL" id="KJ139960">
    <property type="protein sequence ID" value="AIZ68243.1"/>
    <property type="molecule type" value="Genomic_DNA"/>
</dbReference>
<dbReference type="AlphaFoldDB" id="A0A0A7LYX4"/>
<feature type="chain" id="PRO_5002029791" evidence="1">
    <location>
        <begin position="21"/>
        <end position="109"/>
    </location>
</feature>
<name>A0A0A7LYX4_SEBSC</name>
<sequence>MMPRLIVALMMAALSTEVYITSSLTSTYYSEDQEILKALRDLSHASLPPSVKSSGNLPADEVHSADGKFPRAGWWISKVVLPQTTKKRQDVSSYNLNSFGLRYGKRQET</sequence>